<organism evidence="2 3">
    <name type="scientific">Portunus trituberculatus</name>
    <name type="common">Swimming crab</name>
    <name type="synonym">Neptunus trituberculatus</name>
    <dbReference type="NCBI Taxonomy" id="210409"/>
    <lineage>
        <taxon>Eukaryota</taxon>
        <taxon>Metazoa</taxon>
        <taxon>Ecdysozoa</taxon>
        <taxon>Arthropoda</taxon>
        <taxon>Crustacea</taxon>
        <taxon>Multicrustacea</taxon>
        <taxon>Malacostraca</taxon>
        <taxon>Eumalacostraca</taxon>
        <taxon>Eucarida</taxon>
        <taxon>Decapoda</taxon>
        <taxon>Pleocyemata</taxon>
        <taxon>Brachyura</taxon>
        <taxon>Eubrachyura</taxon>
        <taxon>Portunoidea</taxon>
        <taxon>Portunidae</taxon>
        <taxon>Portuninae</taxon>
        <taxon>Portunus</taxon>
    </lineage>
</organism>
<sequence length="73" mass="8111">MPKGAGRFRKEIHSAVSKWCEGKANRSLPSDTLRQTQNARKAEKTSKGEVSIGHETRSKVFISPPEVWLGFGN</sequence>
<gene>
    <name evidence="2" type="ORF">E2C01_099127</name>
</gene>
<evidence type="ECO:0000256" key="1">
    <source>
        <dbReference type="SAM" id="MobiDB-lite"/>
    </source>
</evidence>
<evidence type="ECO:0000313" key="3">
    <source>
        <dbReference type="Proteomes" id="UP000324222"/>
    </source>
</evidence>
<dbReference type="EMBL" id="VSRR010136314">
    <property type="protein sequence ID" value="MPD03487.1"/>
    <property type="molecule type" value="Genomic_DNA"/>
</dbReference>
<proteinExistence type="predicted"/>
<feature type="region of interest" description="Disordered" evidence="1">
    <location>
        <begin position="23"/>
        <end position="53"/>
    </location>
</feature>
<protein>
    <submittedName>
        <fullName evidence="2">Uncharacterized protein</fullName>
    </submittedName>
</protein>
<feature type="compositionally biased region" description="Polar residues" evidence="1">
    <location>
        <begin position="27"/>
        <end position="39"/>
    </location>
</feature>
<dbReference type="Proteomes" id="UP000324222">
    <property type="component" value="Unassembled WGS sequence"/>
</dbReference>
<evidence type="ECO:0000313" key="2">
    <source>
        <dbReference type="EMBL" id="MPD03487.1"/>
    </source>
</evidence>
<feature type="compositionally biased region" description="Basic and acidic residues" evidence="1">
    <location>
        <begin position="40"/>
        <end position="53"/>
    </location>
</feature>
<name>A0A5B7KA69_PORTR</name>
<reference evidence="2 3" key="1">
    <citation type="submission" date="2019-05" db="EMBL/GenBank/DDBJ databases">
        <title>Another draft genome of Portunus trituberculatus and its Hox gene families provides insights of decapod evolution.</title>
        <authorList>
            <person name="Jeong J.-H."/>
            <person name="Song I."/>
            <person name="Kim S."/>
            <person name="Choi T."/>
            <person name="Kim D."/>
            <person name="Ryu S."/>
            <person name="Kim W."/>
        </authorList>
    </citation>
    <scope>NUCLEOTIDE SEQUENCE [LARGE SCALE GENOMIC DNA]</scope>
    <source>
        <tissue evidence="2">Muscle</tissue>
    </source>
</reference>
<accession>A0A5B7KA69</accession>
<keyword evidence="3" id="KW-1185">Reference proteome</keyword>
<dbReference type="AlphaFoldDB" id="A0A5B7KA69"/>
<comment type="caution">
    <text evidence="2">The sequence shown here is derived from an EMBL/GenBank/DDBJ whole genome shotgun (WGS) entry which is preliminary data.</text>
</comment>